<comment type="caution">
    <text evidence="1">The sequence shown here is derived from an EMBL/GenBank/DDBJ whole genome shotgun (WGS) entry which is preliminary data.</text>
</comment>
<sequence>MQTDGLINSPYNGIEQSADNFYHPWKLNTGQLTIGQGYITSVSSGTRSINGIPKQFNSLRGTLSASYLKFTNDYGARTYIDADMFTYSNQTNDTAMVAISAGGVGINMGTMSAPALTISNGYIDASSSSSYGKFGAITLGYDPHTINSDSSLFFESGYGSGNPGINIWAKGFRSLSSRLSTKRQVRLLDDEHSNGLLLGSDTATFKYNQDTNADNPNEGVIIDDVNTTKQYNLPDELITRDGKAPTDLMSFIARIISQNKYQARLIEDLQIRLRKVEIKNE</sequence>
<accession>A0ABQ0NCX9</accession>
<keyword evidence="2" id="KW-1185">Reference proteome</keyword>
<proteinExistence type="predicted"/>
<gene>
    <name evidence="1" type="ORF">LPPLD21_02489</name>
</gene>
<name>A0ABQ0NCX9_9LACO</name>
<organism evidence="1 2">
    <name type="scientific">Lactiplantibacillus paraplantarum</name>
    <dbReference type="NCBI Taxonomy" id="60520"/>
    <lineage>
        <taxon>Bacteria</taxon>
        <taxon>Bacillati</taxon>
        <taxon>Bacillota</taxon>
        <taxon>Bacilli</taxon>
        <taxon>Lactobacillales</taxon>
        <taxon>Lactobacillaceae</taxon>
        <taxon>Lactiplantibacillus</taxon>
    </lineage>
</organism>
<reference evidence="1 2" key="1">
    <citation type="submission" date="2017-04" db="EMBL/GenBank/DDBJ databases">
        <title>In vitro and in silico characterization of Lactobacillus paraplantarum D2-1, a starter culture for soymilk fermentation.</title>
        <authorList>
            <person name="Endo A."/>
            <person name="Sasaki F."/>
            <person name="Maeno S."/>
            <person name="Kanesaki Y."/>
            <person name="Kubota E."/>
            <person name="Torres G.A."/>
            <person name="Tomita S."/>
            <person name="Nakagawa J."/>
        </authorList>
    </citation>
    <scope>NUCLEOTIDE SEQUENCE [LARGE SCALE GENOMIC DNA]</scope>
    <source>
        <strain evidence="1 2">D2-1</strain>
    </source>
</reference>
<dbReference type="EMBL" id="BDOR01000018">
    <property type="protein sequence ID" value="GBF02937.1"/>
    <property type="molecule type" value="Genomic_DNA"/>
</dbReference>
<evidence type="ECO:0000313" key="1">
    <source>
        <dbReference type="EMBL" id="GBF02937.1"/>
    </source>
</evidence>
<evidence type="ECO:0000313" key="2">
    <source>
        <dbReference type="Proteomes" id="UP000236162"/>
    </source>
</evidence>
<protein>
    <submittedName>
        <fullName evidence="1">Tail fiber</fullName>
    </submittedName>
</protein>
<dbReference type="Proteomes" id="UP000236162">
    <property type="component" value="Unassembled WGS sequence"/>
</dbReference>